<accession>A0A9N9GR46</accession>
<evidence type="ECO:0000313" key="2">
    <source>
        <dbReference type="Proteomes" id="UP000789375"/>
    </source>
</evidence>
<organism evidence="1 2">
    <name type="scientific">Funneliformis mosseae</name>
    <name type="common">Endomycorrhizal fungus</name>
    <name type="synonym">Glomus mosseae</name>
    <dbReference type="NCBI Taxonomy" id="27381"/>
    <lineage>
        <taxon>Eukaryota</taxon>
        <taxon>Fungi</taxon>
        <taxon>Fungi incertae sedis</taxon>
        <taxon>Mucoromycota</taxon>
        <taxon>Glomeromycotina</taxon>
        <taxon>Glomeromycetes</taxon>
        <taxon>Glomerales</taxon>
        <taxon>Glomeraceae</taxon>
        <taxon>Funneliformis</taxon>
    </lineage>
</organism>
<dbReference type="EMBL" id="CAJVPP010003407">
    <property type="protein sequence ID" value="CAG8628556.1"/>
    <property type="molecule type" value="Genomic_DNA"/>
</dbReference>
<gene>
    <name evidence="1" type="ORF">FMOSSE_LOCUS10362</name>
</gene>
<protein>
    <submittedName>
        <fullName evidence="1">16906_t:CDS:1</fullName>
    </submittedName>
</protein>
<name>A0A9N9GR46_FUNMO</name>
<evidence type="ECO:0000313" key="1">
    <source>
        <dbReference type="EMBL" id="CAG8628556.1"/>
    </source>
</evidence>
<feature type="non-terminal residue" evidence="1">
    <location>
        <position position="112"/>
    </location>
</feature>
<dbReference type="AlphaFoldDB" id="A0A9N9GR46"/>
<sequence>MNRDMNGVMKGIPMSENTKMIFFAQSKPTGRQRQLGEESIVDYCLKAKKCNNIVKLCKGHFRSEFYSGLTQENVRYIAKNDYYCELVEILIQAEKESVTSIITGFKDYISQS</sequence>
<reference evidence="1" key="1">
    <citation type="submission" date="2021-06" db="EMBL/GenBank/DDBJ databases">
        <authorList>
            <person name="Kallberg Y."/>
            <person name="Tangrot J."/>
            <person name="Rosling A."/>
        </authorList>
    </citation>
    <scope>NUCLEOTIDE SEQUENCE</scope>
    <source>
        <strain evidence="1">87-6 pot B 2015</strain>
    </source>
</reference>
<keyword evidence="2" id="KW-1185">Reference proteome</keyword>
<dbReference type="Proteomes" id="UP000789375">
    <property type="component" value="Unassembled WGS sequence"/>
</dbReference>
<proteinExistence type="predicted"/>
<comment type="caution">
    <text evidence="1">The sequence shown here is derived from an EMBL/GenBank/DDBJ whole genome shotgun (WGS) entry which is preliminary data.</text>
</comment>